<dbReference type="OrthoDB" id="10339540at2759"/>
<dbReference type="AlphaFoldDB" id="A0A8X6KFU0"/>
<evidence type="ECO:0000313" key="2">
    <source>
        <dbReference type="Proteomes" id="UP000886998"/>
    </source>
</evidence>
<comment type="caution">
    <text evidence="1">The sequence shown here is derived from an EMBL/GenBank/DDBJ whole genome shotgun (WGS) entry which is preliminary data.</text>
</comment>
<name>A0A8X6KFU0_9ARAC</name>
<gene>
    <name evidence="1" type="ORF">TNIN_33161</name>
</gene>
<accession>A0A8X6KFU0</accession>
<dbReference type="EMBL" id="BMAV01025940">
    <property type="protein sequence ID" value="GFS46042.1"/>
    <property type="molecule type" value="Genomic_DNA"/>
</dbReference>
<keyword evidence="2" id="KW-1185">Reference proteome</keyword>
<sequence>MQLCSHNKFNAHSEIWEIPQIAHDIQMNERLDSQRSTFPFVKPQSLFQPPHALERSPRSYACFLQNKCLLNAGNWGSFRTIFALLVSEQARGRIECSVVLESDHVATSSDEIISLGIAMVI</sequence>
<protein>
    <submittedName>
        <fullName evidence="1">Uncharacterized protein</fullName>
    </submittedName>
</protein>
<proteinExistence type="predicted"/>
<organism evidence="1 2">
    <name type="scientific">Trichonephila inaurata madagascariensis</name>
    <dbReference type="NCBI Taxonomy" id="2747483"/>
    <lineage>
        <taxon>Eukaryota</taxon>
        <taxon>Metazoa</taxon>
        <taxon>Ecdysozoa</taxon>
        <taxon>Arthropoda</taxon>
        <taxon>Chelicerata</taxon>
        <taxon>Arachnida</taxon>
        <taxon>Araneae</taxon>
        <taxon>Araneomorphae</taxon>
        <taxon>Entelegynae</taxon>
        <taxon>Araneoidea</taxon>
        <taxon>Nephilidae</taxon>
        <taxon>Trichonephila</taxon>
        <taxon>Trichonephila inaurata</taxon>
    </lineage>
</organism>
<reference evidence="1" key="1">
    <citation type="submission" date="2020-08" db="EMBL/GenBank/DDBJ databases">
        <title>Multicomponent nature underlies the extraordinary mechanical properties of spider dragline silk.</title>
        <authorList>
            <person name="Kono N."/>
            <person name="Nakamura H."/>
            <person name="Mori M."/>
            <person name="Yoshida Y."/>
            <person name="Ohtoshi R."/>
            <person name="Malay A.D."/>
            <person name="Moran D.A.P."/>
            <person name="Tomita M."/>
            <person name="Numata K."/>
            <person name="Arakawa K."/>
        </authorList>
    </citation>
    <scope>NUCLEOTIDE SEQUENCE</scope>
</reference>
<evidence type="ECO:0000313" key="1">
    <source>
        <dbReference type="EMBL" id="GFS46042.1"/>
    </source>
</evidence>
<dbReference type="Proteomes" id="UP000886998">
    <property type="component" value="Unassembled WGS sequence"/>
</dbReference>